<comment type="caution">
    <text evidence="1">The sequence shown here is derived from an EMBL/GenBank/DDBJ whole genome shotgun (WGS) entry which is preliminary data.</text>
</comment>
<dbReference type="Proteomes" id="UP000320762">
    <property type="component" value="Unassembled WGS sequence"/>
</dbReference>
<evidence type="ECO:0000313" key="1">
    <source>
        <dbReference type="EMBL" id="TRM59742.1"/>
    </source>
</evidence>
<keyword evidence="2" id="KW-1185">Reference proteome</keyword>
<protein>
    <submittedName>
        <fullName evidence="1">Uncharacterized protein</fullName>
    </submittedName>
</protein>
<sequence>PDAHLEWQLCALYSRIQLEANSPLENHMLQARISQLLDHPNPFRYLNRDPRIVPTEEWTPQSSTVMTVSACFLALSIVIDSTMRLKLHNWAHIATVAGPVWPRIMVWIPFIHPAYGLLVPHPSHIKPLVGIIFTMGHMWVRTPDLRQHTPLICRHAMSMWNSAAEQLSHDTTREAVIDTLETLTLLGVHVLALLSPAAAVQGMTCTPAVRKEIAHLLRGGTRSLYLAMLRQTSQLLERMPACEDAGASALRTYIKIVATLAREVLPIASHFPRTIKLAVDLIRRLPSNDLVAAACDLMLAMWTTAGNDEALVRSVRYGVVDALRFPHCHGRVHNIQVEALQYIVARTTYRSVLRELVAQGHASLGGAITRDVSRACEINAVLRSRSELMHESCVSMCAREEKKQWSAHRRTCLWKLYGLPGQLTYTLSALEAGFVVLQVFQHLYSKKMIVADLARMQKQTVLSGSGRDAIILEIFLDQLPPSHSVGRTARSSVSEES</sequence>
<name>A0A550C4N5_9AGAR</name>
<gene>
    <name evidence="1" type="ORF">BD626DRAFT_362560</name>
</gene>
<evidence type="ECO:0000313" key="2">
    <source>
        <dbReference type="Proteomes" id="UP000320762"/>
    </source>
</evidence>
<accession>A0A550C4N5</accession>
<dbReference type="EMBL" id="VDMD01000026">
    <property type="protein sequence ID" value="TRM59742.1"/>
    <property type="molecule type" value="Genomic_DNA"/>
</dbReference>
<dbReference type="AlphaFoldDB" id="A0A550C4N5"/>
<organism evidence="1 2">
    <name type="scientific">Schizophyllum amplum</name>
    <dbReference type="NCBI Taxonomy" id="97359"/>
    <lineage>
        <taxon>Eukaryota</taxon>
        <taxon>Fungi</taxon>
        <taxon>Dikarya</taxon>
        <taxon>Basidiomycota</taxon>
        <taxon>Agaricomycotina</taxon>
        <taxon>Agaricomycetes</taxon>
        <taxon>Agaricomycetidae</taxon>
        <taxon>Agaricales</taxon>
        <taxon>Schizophyllaceae</taxon>
        <taxon>Schizophyllum</taxon>
    </lineage>
</organism>
<feature type="non-terminal residue" evidence="1">
    <location>
        <position position="497"/>
    </location>
</feature>
<feature type="non-terminal residue" evidence="1">
    <location>
        <position position="1"/>
    </location>
</feature>
<proteinExistence type="predicted"/>
<reference evidence="1 2" key="1">
    <citation type="journal article" date="2019" name="New Phytol.">
        <title>Comparative genomics reveals unique wood-decay strategies and fruiting body development in the Schizophyllaceae.</title>
        <authorList>
            <person name="Almasi E."/>
            <person name="Sahu N."/>
            <person name="Krizsan K."/>
            <person name="Balint B."/>
            <person name="Kovacs G.M."/>
            <person name="Kiss B."/>
            <person name="Cseklye J."/>
            <person name="Drula E."/>
            <person name="Henrissat B."/>
            <person name="Nagy I."/>
            <person name="Chovatia M."/>
            <person name="Adam C."/>
            <person name="LaButti K."/>
            <person name="Lipzen A."/>
            <person name="Riley R."/>
            <person name="Grigoriev I.V."/>
            <person name="Nagy L.G."/>
        </authorList>
    </citation>
    <scope>NUCLEOTIDE SEQUENCE [LARGE SCALE GENOMIC DNA]</scope>
    <source>
        <strain evidence="1 2">NL-1724</strain>
    </source>
</reference>